<dbReference type="EMBL" id="JAPFFI010000013">
    <property type="protein sequence ID" value="KAJ6371584.1"/>
    <property type="molecule type" value="Genomic_DNA"/>
</dbReference>
<reference evidence="1" key="2">
    <citation type="journal article" date="2023" name="Int. J. Mol. Sci.">
        <title>De Novo Assembly and Annotation of 11 Diverse Shrub Willow (Salix) Genomes Reveals Novel Gene Organization in Sex-Linked Regions.</title>
        <authorList>
            <person name="Hyden B."/>
            <person name="Feng K."/>
            <person name="Yates T.B."/>
            <person name="Jawdy S."/>
            <person name="Cereghino C."/>
            <person name="Smart L.B."/>
            <person name="Muchero W."/>
        </authorList>
    </citation>
    <scope>NUCLEOTIDE SEQUENCE</scope>
    <source>
        <tissue evidence="1">Shoot tip</tissue>
    </source>
</reference>
<evidence type="ECO:0000313" key="1">
    <source>
        <dbReference type="EMBL" id="KAJ6371584.1"/>
    </source>
</evidence>
<feature type="non-terminal residue" evidence="1">
    <location>
        <position position="53"/>
    </location>
</feature>
<evidence type="ECO:0000313" key="2">
    <source>
        <dbReference type="Proteomes" id="UP001141253"/>
    </source>
</evidence>
<protein>
    <submittedName>
        <fullName evidence="1">Uncharacterized protein</fullName>
    </submittedName>
</protein>
<gene>
    <name evidence="1" type="ORF">OIU77_001988</name>
</gene>
<comment type="caution">
    <text evidence="1">The sequence shown here is derived from an EMBL/GenBank/DDBJ whole genome shotgun (WGS) entry which is preliminary data.</text>
</comment>
<name>A0ABQ9B398_9ROSI</name>
<sequence length="53" mass="6147">MTLLDYMCIETHTIRESLNNQIRSQHQNYQTPFTSFETLEAALQHTTATKCGE</sequence>
<dbReference type="Proteomes" id="UP001141253">
    <property type="component" value="Chromosome 17"/>
</dbReference>
<keyword evidence="2" id="KW-1185">Reference proteome</keyword>
<organism evidence="1 2">
    <name type="scientific">Salix suchowensis</name>
    <dbReference type="NCBI Taxonomy" id="1278906"/>
    <lineage>
        <taxon>Eukaryota</taxon>
        <taxon>Viridiplantae</taxon>
        <taxon>Streptophyta</taxon>
        <taxon>Embryophyta</taxon>
        <taxon>Tracheophyta</taxon>
        <taxon>Spermatophyta</taxon>
        <taxon>Magnoliopsida</taxon>
        <taxon>eudicotyledons</taxon>
        <taxon>Gunneridae</taxon>
        <taxon>Pentapetalae</taxon>
        <taxon>rosids</taxon>
        <taxon>fabids</taxon>
        <taxon>Malpighiales</taxon>
        <taxon>Salicaceae</taxon>
        <taxon>Saliceae</taxon>
        <taxon>Salix</taxon>
    </lineage>
</organism>
<accession>A0ABQ9B398</accession>
<reference evidence="1" key="1">
    <citation type="submission" date="2022-10" db="EMBL/GenBank/DDBJ databases">
        <authorList>
            <person name="Hyden B.L."/>
            <person name="Feng K."/>
            <person name="Yates T."/>
            <person name="Jawdy S."/>
            <person name="Smart L.B."/>
            <person name="Muchero W."/>
        </authorList>
    </citation>
    <scope>NUCLEOTIDE SEQUENCE</scope>
    <source>
        <tissue evidence="1">Shoot tip</tissue>
    </source>
</reference>
<proteinExistence type="predicted"/>